<dbReference type="EMBL" id="UZAU01000042">
    <property type="status" value="NOT_ANNOTATED_CDS"/>
    <property type="molecule type" value="Genomic_DNA"/>
</dbReference>
<dbReference type="Gramene" id="evm.model.01.1664">
    <property type="protein sequence ID" value="cds.evm.model.01.1664"/>
    <property type="gene ID" value="evm.TU.01.1664"/>
</dbReference>
<organism evidence="2 3">
    <name type="scientific">Cannabis sativa</name>
    <name type="common">Hemp</name>
    <name type="synonym">Marijuana</name>
    <dbReference type="NCBI Taxonomy" id="3483"/>
    <lineage>
        <taxon>Eukaryota</taxon>
        <taxon>Viridiplantae</taxon>
        <taxon>Streptophyta</taxon>
        <taxon>Embryophyta</taxon>
        <taxon>Tracheophyta</taxon>
        <taxon>Spermatophyta</taxon>
        <taxon>Magnoliopsida</taxon>
        <taxon>eudicotyledons</taxon>
        <taxon>Gunneridae</taxon>
        <taxon>Pentapetalae</taxon>
        <taxon>rosids</taxon>
        <taxon>fabids</taxon>
        <taxon>Rosales</taxon>
        <taxon>Cannabaceae</taxon>
        <taxon>Cannabis</taxon>
    </lineage>
</organism>
<reference evidence="2" key="1">
    <citation type="submission" date="2018-11" db="EMBL/GenBank/DDBJ databases">
        <authorList>
            <person name="Grassa J C."/>
        </authorList>
    </citation>
    <scope>NUCLEOTIDE SEQUENCE [LARGE SCALE GENOMIC DNA]</scope>
</reference>
<evidence type="ECO:0000256" key="1">
    <source>
        <dbReference type="SAM" id="MobiDB-lite"/>
    </source>
</evidence>
<accession>A0A803NI10</accession>
<keyword evidence="3" id="KW-1185">Reference proteome</keyword>
<evidence type="ECO:0000313" key="2">
    <source>
        <dbReference type="EnsemblPlants" id="cds.evm.model.01.1664"/>
    </source>
</evidence>
<reference evidence="2" key="2">
    <citation type="submission" date="2021-03" db="UniProtKB">
        <authorList>
            <consortium name="EnsemblPlants"/>
        </authorList>
    </citation>
    <scope>IDENTIFICATION</scope>
</reference>
<sequence length="358" mass="40754">MEDEGEVHLDTPSKSEEEGAAWRLPFGGFDEEGQPVFEAGEILEASEDYVTKEYTEAVPLRRKGVLGAWWVSPPSVVTKAKMKNLLKHGYLGDVECFLPSPNPLATSPREGYCAWSGAHTKQRAMLRLLPYFRRVADYYHLCLTQFIPKGIKAGQDISTFLKVGEILEASEDYVTEEYTEAVPLRRQGVLGPRRVADYYHLCPTQFTPKGIKYLSVLFILYTSQGWGEPSPHDTNRLFVLKSSPKQSRSGYFYFSQIEEKWLTITIDSEVSKIGHFVDAYYFIKGMDTVHTQFQQIPSYCRPPFTLGLKKRAQRILQLADAAWNITLLATEANFVKYKIFPTDFVSRTLKKAKKAKSD</sequence>
<protein>
    <submittedName>
        <fullName evidence="2">Uncharacterized protein</fullName>
    </submittedName>
</protein>
<dbReference type="EnsemblPlants" id="evm.model.01.1664">
    <property type="protein sequence ID" value="cds.evm.model.01.1664"/>
    <property type="gene ID" value="evm.TU.01.1664"/>
</dbReference>
<feature type="region of interest" description="Disordered" evidence="1">
    <location>
        <begin position="1"/>
        <end position="21"/>
    </location>
</feature>
<feature type="compositionally biased region" description="Basic and acidic residues" evidence="1">
    <location>
        <begin position="1"/>
        <end position="17"/>
    </location>
</feature>
<name>A0A803NI10_CANSA</name>
<dbReference type="Proteomes" id="UP000596661">
    <property type="component" value="Chromosome 1"/>
</dbReference>
<dbReference type="AlphaFoldDB" id="A0A803NI10"/>
<evidence type="ECO:0000313" key="3">
    <source>
        <dbReference type="Proteomes" id="UP000596661"/>
    </source>
</evidence>
<proteinExistence type="predicted"/>